<evidence type="ECO:0000313" key="1">
    <source>
        <dbReference type="EMBL" id="TKR69899.1"/>
    </source>
</evidence>
<protein>
    <submittedName>
        <fullName evidence="1">Uncharacterized protein</fullName>
    </submittedName>
</protein>
<name>A0A4U5MKD4_STECR</name>
<reference evidence="1 2" key="1">
    <citation type="journal article" date="2015" name="Genome Biol.">
        <title>Comparative genomics of Steinernema reveals deeply conserved gene regulatory networks.</title>
        <authorList>
            <person name="Dillman A.R."/>
            <person name="Macchietto M."/>
            <person name="Porter C.F."/>
            <person name="Rogers A."/>
            <person name="Williams B."/>
            <person name="Antoshechkin I."/>
            <person name="Lee M.M."/>
            <person name="Goodwin Z."/>
            <person name="Lu X."/>
            <person name="Lewis E.E."/>
            <person name="Goodrich-Blair H."/>
            <person name="Stock S.P."/>
            <person name="Adams B.J."/>
            <person name="Sternberg P.W."/>
            <person name="Mortazavi A."/>
        </authorList>
    </citation>
    <scope>NUCLEOTIDE SEQUENCE [LARGE SCALE GENOMIC DNA]</scope>
    <source>
        <strain evidence="1 2">ALL</strain>
    </source>
</reference>
<keyword evidence="2" id="KW-1185">Reference proteome</keyword>
<evidence type="ECO:0000313" key="2">
    <source>
        <dbReference type="Proteomes" id="UP000298663"/>
    </source>
</evidence>
<accession>A0A4U5MKD4</accession>
<sequence length="92" mass="10656">MTFSGSNEPVSIIFKSRYLKQSLSIEPVKLTTNTSVTEASESRTFLSVPRCTTRSTKICATWEKPYIGRHLMLLDVFQKRRSSRRNNFRKLP</sequence>
<dbReference type="EMBL" id="AZBU02000007">
    <property type="protein sequence ID" value="TKR69899.1"/>
    <property type="molecule type" value="Genomic_DNA"/>
</dbReference>
<comment type="caution">
    <text evidence="1">The sequence shown here is derived from an EMBL/GenBank/DDBJ whole genome shotgun (WGS) entry which is preliminary data.</text>
</comment>
<dbReference type="AlphaFoldDB" id="A0A4U5MKD4"/>
<dbReference type="Proteomes" id="UP000298663">
    <property type="component" value="Unassembled WGS sequence"/>
</dbReference>
<organism evidence="1 2">
    <name type="scientific">Steinernema carpocapsae</name>
    <name type="common">Entomopathogenic nematode</name>
    <dbReference type="NCBI Taxonomy" id="34508"/>
    <lineage>
        <taxon>Eukaryota</taxon>
        <taxon>Metazoa</taxon>
        <taxon>Ecdysozoa</taxon>
        <taxon>Nematoda</taxon>
        <taxon>Chromadorea</taxon>
        <taxon>Rhabditida</taxon>
        <taxon>Tylenchina</taxon>
        <taxon>Panagrolaimomorpha</taxon>
        <taxon>Strongyloidoidea</taxon>
        <taxon>Steinernematidae</taxon>
        <taxon>Steinernema</taxon>
    </lineage>
</organism>
<gene>
    <name evidence="1" type="ORF">L596_021990</name>
</gene>
<proteinExistence type="predicted"/>
<reference evidence="1 2" key="2">
    <citation type="journal article" date="2019" name="G3 (Bethesda)">
        <title>Hybrid Assembly of the Genome of the Entomopathogenic Nematode Steinernema carpocapsae Identifies the X-Chromosome.</title>
        <authorList>
            <person name="Serra L."/>
            <person name="Macchietto M."/>
            <person name="Macias-Munoz A."/>
            <person name="McGill C.J."/>
            <person name="Rodriguez I.M."/>
            <person name="Rodriguez B."/>
            <person name="Murad R."/>
            <person name="Mortazavi A."/>
        </authorList>
    </citation>
    <scope>NUCLEOTIDE SEQUENCE [LARGE SCALE GENOMIC DNA]</scope>
    <source>
        <strain evidence="1 2">ALL</strain>
    </source>
</reference>